<name>A0A7W3UKW0_9LACO</name>
<feature type="domain" description="Core-binding (CB)" evidence="7">
    <location>
        <begin position="79"/>
        <end position="164"/>
    </location>
</feature>
<dbReference type="GO" id="GO:0015074">
    <property type="term" value="P:DNA integration"/>
    <property type="evidence" value="ECO:0007669"/>
    <property type="project" value="InterPro"/>
</dbReference>
<comment type="similarity">
    <text evidence="1">Belongs to the 'phage' integrase family.</text>
</comment>
<dbReference type="Pfam" id="PF00589">
    <property type="entry name" value="Phage_integrase"/>
    <property type="match status" value="1"/>
</dbReference>
<gene>
    <name evidence="8" type="ORF">H5S09_02955</name>
</gene>
<feature type="domain" description="Tyr recombinase" evidence="6">
    <location>
        <begin position="192"/>
        <end position="393"/>
    </location>
</feature>
<evidence type="ECO:0000259" key="7">
    <source>
        <dbReference type="PROSITE" id="PS51900"/>
    </source>
</evidence>
<dbReference type="InterPro" id="IPR010998">
    <property type="entry name" value="Integrase_recombinase_N"/>
</dbReference>
<dbReference type="PROSITE" id="PS51900">
    <property type="entry name" value="CB"/>
    <property type="match status" value="1"/>
</dbReference>
<dbReference type="InterPro" id="IPR044068">
    <property type="entry name" value="CB"/>
</dbReference>
<evidence type="ECO:0000256" key="3">
    <source>
        <dbReference type="ARBA" id="ARBA00023172"/>
    </source>
</evidence>
<protein>
    <submittedName>
        <fullName evidence="8">Site-specific integrase</fullName>
    </submittedName>
</protein>
<dbReference type="PROSITE" id="PS51898">
    <property type="entry name" value="TYR_RECOMBINASE"/>
    <property type="match status" value="1"/>
</dbReference>
<dbReference type="InterPro" id="IPR050090">
    <property type="entry name" value="Tyrosine_recombinase_XerCD"/>
</dbReference>
<keyword evidence="2 4" id="KW-0238">DNA-binding</keyword>
<keyword evidence="9" id="KW-1185">Reference proteome</keyword>
<dbReference type="InterPro" id="IPR002104">
    <property type="entry name" value="Integrase_catalytic"/>
</dbReference>
<dbReference type="InterPro" id="IPR011010">
    <property type="entry name" value="DNA_brk_join_enz"/>
</dbReference>
<organism evidence="8 9">
    <name type="scientific">Limosilactobacillus rudii</name>
    <dbReference type="NCBI Taxonomy" id="2759755"/>
    <lineage>
        <taxon>Bacteria</taxon>
        <taxon>Bacillati</taxon>
        <taxon>Bacillota</taxon>
        <taxon>Bacilli</taxon>
        <taxon>Lactobacillales</taxon>
        <taxon>Lactobacillaceae</taxon>
        <taxon>Limosilactobacillus</taxon>
    </lineage>
</organism>
<evidence type="ECO:0000256" key="1">
    <source>
        <dbReference type="ARBA" id="ARBA00008857"/>
    </source>
</evidence>
<evidence type="ECO:0000256" key="2">
    <source>
        <dbReference type="ARBA" id="ARBA00023125"/>
    </source>
</evidence>
<dbReference type="PANTHER" id="PTHR30349">
    <property type="entry name" value="PHAGE INTEGRASE-RELATED"/>
    <property type="match status" value="1"/>
</dbReference>
<keyword evidence="5" id="KW-0175">Coiled coil</keyword>
<evidence type="ECO:0000313" key="8">
    <source>
        <dbReference type="EMBL" id="MBB1096910.1"/>
    </source>
</evidence>
<dbReference type="GO" id="GO:0006310">
    <property type="term" value="P:DNA recombination"/>
    <property type="evidence" value="ECO:0007669"/>
    <property type="project" value="UniProtKB-KW"/>
</dbReference>
<dbReference type="RefSeq" id="WP_182595524.1">
    <property type="nucleotide sequence ID" value="NZ_JACIVA010000038.1"/>
</dbReference>
<dbReference type="EMBL" id="JACIVA010000038">
    <property type="protein sequence ID" value="MBB1096910.1"/>
    <property type="molecule type" value="Genomic_DNA"/>
</dbReference>
<dbReference type="InterPro" id="IPR013762">
    <property type="entry name" value="Integrase-like_cat_sf"/>
</dbReference>
<evidence type="ECO:0000256" key="4">
    <source>
        <dbReference type="PROSITE-ProRule" id="PRU01248"/>
    </source>
</evidence>
<dbReference type="CDD" id="cd01189">
    <property type="entry name" value="INT_ICEBs1_C_like"/>
    <property type="match status" value="1"/>
</dbReference>
<reference evidence="8 9" key="1">
    <citation type="submission" date="2020-07" db="EMBL/GenBank/DDBJ databases">
        <title>Description of Limosilactobacillus balticus sp. nov., Limosilactobacillus agrestis sp. nov., Limosilactobacillus albertensis sp. nov., Limosilactobacillus rudii sp. nov., Limosilactobacillus fastidiosus sp. nov., five novel Limosilactobacillus species isolated from the vertebrate gastrointestinal tract, and proposal of 6 subspecies of Limosilactobacillus reuteri adapted to the gastrointestinal tract of specific vertebrate hosts.</title>
        <authorList>
            <person name="Li F."/>
            <person name="Cheng C."/>
            <person name="Zheng J."/>
            <person name="Quevedo R.M."/>
            <person name="Li J."/>
            <person name="Roos S."/>
            <person name="Gaenzle M.G."/>
            <person name="Walter J."/>
        </authorList>
    </citation>
    <scope>NUCLEOTIDE SEQUENCE [LARGE SCALE GENOMIC DNA]</scope>
    <source>
        <strain evidence="8 9">STM2_1</strain>
    </source>
</reference>
<feature type="coiled-coil region" evidence="5">
    <location>
        <begin position="51"/>
        <end position="78"/>
    </location>
</feature>
<evidence type="ECO:0000259" key="6">
    <source>
        <dbReference type="PROSITE" id="PS51898"/>
    </source>
</evidence>
<keyword evidence="3" id="KW-0233">DNA recombination</keyword>
<accession>A0A7W3UKW0</accession>
<evidence type="ECO:0000256" key="5">
    <source>
        <dbReference type="SAM" id="Coils"/>
    </source>
</evidence>
<dbReference type="PANTHER" id="PTHR30349:SF64">
    <property type="entry name" value="PROPHAGE INTEGRASE INTD-RELATED"/>
    <property type="match status" value="1"/>
</dbReference>
<sequence>MWVEKRKIKINDKNKPGKKIEVTRYKFIERYKDSLTGKEHKVSVTYNRDNARIRKAALNEINDKIDKLQKQVNQKATTLTLKQLGTLFLSYYEPTVAPRTYIYHKSLLNQIYEDLGEDILVVRITTPMLNRYFDSKLYNSDTSLSNSYVNALKKTLSLLYKYANRYGYLSINPVKDSQITFKDETETKRDRIENKYLNKKEYQKILKYCDKKHKQYLKDAFELQYLTGLRFGELSALQVKDVFEKDGHTYLDINGTMVTTDTHPIRHFKSKRTKTLAGLRQVLLSPHATKIVQRNCIGKKKDEWLISHRTKKSGSNSPLILNSANSFLKHAAKEEKISKKVTTHIFRHTHVSNLADMGVPLRVIQKRVGHADSDITRRIYLHVTKHAKEEFIDMIDKIDDTE</sequence>
<proteinExistence type="inferred from homology"/>
<dbReference type="Proteomes" id="UP000517106">
    <property type="component" value="Unassembled WGS sequence"/>
</dbReference>
<dbReference type="SUPFAM" id="SSF56349">
    <property type="entry name" value="DNA breaking-rejoining enzymes"/>
    <property type="match status" value="1"/>
</dbReference>
<comment type="caution">
    <text evidence="8">The sequence shown here is derived from an EMBL/GenBank/DDBJ whole genome shotgun (WGS) entry which is preliminary data.</text>
</comment>
<dbReference type="AlphaFoldDB" id="A0A7W3UKW0"/>
<dbReference type="Gene3D" id="1.10.150.130">
    <property type="match status" value="1"/>
</dbReference>
<evidence type="ECO:0000313" key="9">
    <source>
        <dbReference type="Proteomes" id="UP000517106"/>
    </source>
</evidence>
<dbReference type="GO" id="GO:0003677">
    <property type="term" value="F:DNA binding"/>
    <property type="evidence" value="ECO:0007669"/>
    <property type="project" value="UniProtKB-UniRule"/>
</dbReference>
<dbReference type="Gene3D" id="1.10.443.10">
    <property type="entry name" value="Intergrase catalytic core"/>
    <property type="match status" value="1"/>
</dbReference>